<name>A0ABR1MP46_9PEZI</name>
<dbReference type="EMBL" id="JBBPDW010000002">
    <property type="protein sequence ID" value="KAK7555505.1"/>
    <property type="molecule type" value="Genomic_DNA"/>
</dbReference>
<feature type="region of interest" description="Disordered" evidence="1">
    <location>
        <begin position="384"/>
        <end position="464"/>
    </location>
</feature>
<evidence type="ECO:0000313" key="3">
    <source>
        <dbReference type="Proteomes" id="UP001365128"/>
    </source>
</evidence>
<comment type="caution">
    <text evidence="2">The sequence shown here is derived from an EMBL/GenBank/DDBJ whole genome shotgun (WGS) entry which is preliminary data.</text>
</comment>
<keyword evidence="3" id="KW-1185">Reference proteome</keyword>
<dbReference type="Proteomes" id="UP001365128">
    <property type="component" value="Unassembled WGS sequence"/>
</dbReference>
<organism evidence="2 3">
    <name type="scientific">Phyllosticta citricarpa</name>
    <dbReference type="NCBI Taxonomy" id="55181"/>
    <lineage>
        <taxon>Eukaryota</taxon>
        <taxon>Fungi</taxon>
        <taxon>Dikarya</taxon>
        <taxon>Ascomycota</taxon>
        <taxon>Pezizomycotina</taxon>
        <taxon>Dothideomycetes</taxon>
        <taxon>Dothideomycetes incertae sedis</taxon>
        <taxon>Botryosphaeriales</taxon>
        <taxon>Phyllostictaceae</taxon>
        <taxon>Phyllosticta</taxon>
    </lineage>
</organism>
<evidence type="ECO:0000313" key="2">
    <source>
        <dbReference type="EMBL" id="KAK7555505.1"/>
    </source>
</evidence>
<evidence type="ECO:0000256" key="1">
    <source>
        <dbReference type="SAM" id="MobiDB-lite"/>
    </source>
</evidence>
<protein>
    <submittedName>
        <fullName evidence="2">Uncharacterized protein</fullName>
    </submittedName>
</protein>
<feature type="compositionally biased region" description="Acidic residues" evidence="1">
    <location>
        <begin position="433"/>
        <end position="443"/>
    </location>
</feature>
<reference evidence="2 3" key="1">
    <citation type="submission" date="2024-04" db="EMBL/GenBank/DDBJ databases">
        <title>Phyllosticta paracitricarpa is synonymous to the EU quarantine fungus P. citricarpa based on phylogenomic analyses.</title>
        <authorList>
            <consortium name="Lawrence Berkeley National Laboratory"/>
            <person name="Van Ingen-Buijs V.A."/>
            <person name="Van Westerhoven A.C."/>
            <person name="Haridas S."/>
            <person name="Skiadas P."/>
            <person name="Martin F."/>
            <person name="Groenewald J.Z."/>
            <person name="Crous P.W."/>
            <person name="Seidl M.F."/>
        </authorList>
    </citation>
    <scope>NUCLEOTIDE SEQUENCE [LARGE SCALE GENOMIC DNA]</scope>
    <source>
        <strain evidence="2 3">CBS 122670</strain>
    </source>
</reference>
<proteinExistence type="predicted"/>
<gene>
    <name evidence="2" type="ORF">IWX46DRAFT_130689</name>
</gene>
<sequence length="464" mass="51419">MTETISMSSCTERRRVFQRRSVFLYSSTRRRPSWCSVCTCGSQSKSDLRTHPTTTTTMASSLYEQTWDEDPAGHWEQERSRSRSESPVDNKALCCDQYTPVAVEWRKTANDKKAAATFGHRLPTATGKGVIDMYCGDHHSDDAGAHQRPAYIKLRTPLHLDGYTVGQSGERVDLFLFFGGETLVSMDLTLYTSLDVNGSTCSTHGCDCKAQLPAEGTDIAVRRLITLPALASRAFLHAQSFWGMRTRDGVGNHDEGGHDWDEWGDSFLYKGDVVQIDVTLKRPPLLIAPNGGAMPTPSTQASRKLLAALCGIAETATSLTLYIPRKYVASLRHLTRFRDALATEEALTTPGADAAFDLFYRCGWSYFRDRRAYRPDEEKLVGGVVDFGEDREGRGKPSTTDPSQDVRRKRARSYDGISSAGLAGRLDDGSSGCDDESESEAGSEDNSGPSDDRWETQRKKQRTK</sequence>
<accession>A0ABR1MP46</accession>